<comment type="similarity">
    <text evidence="3 11">Belongs to the NadD family.</text>
</comment>
<evidence type="ECO:0000256" key="8">
    <source>
        <dbReference type="ARBA" id="ARBA00022840"/>
    </source>
</evidence>
<evidence type="ECO:0000256" key="3">
    <source>
        <dbReference type="ARBA" id="ARBA00009014"/>
    </source>
</evidence>
<keyword evidence="9 11" id="KW-0520">NAD</keyword>
<gene>
    <name evidence="11 13" type="primary">nadD</name>
    <name evidence="13" type="ORF">IZ6_01500</name>
</gene>
<reference evidence="13 14" key="1">
    <citation type="submission" date="2020-08" db="EMBL/GenBank/DDBJ databases">
        <title>Genome sequence of Rhizobiales bacterium strain IZ6.</title>
        <authorList>
            <person name="Nakai R."/>
            <person name="Naganuma T."/>
        </authorList>
    </citation>
    <scope>NUCLEOTIDE SEQUENCE [LARGE SCALE GENOMIC DNA]</scope>
    <source>
        <strain evidence="13 14">IZ6</strain>
    </source>
</reference>
<evidence type="ECO:0000259" key="12">
    <source>
        <dbReference type="Pfam" id="PF01467"/>
    </source>
</evidence>
<dbReference type="NCBIfam" id="TIGR00482">
    <property type="entry name" value="nicotinate (nicotinamide) nucleotide adenylyltransferase"/>
    <property type="match status" value="1"/>
</dbReference>
<keyword evidence="4 11" id="KW-0662">Pyridine nucleotide biosynthesis</keyword>
<proteinExistence type="inferred from homology"/>
<evidence type="ECO:0000256" key="10">
    <source>
        <dbReference type="ARBA" id="ARBA00048721"/>
    </source>
</evidence>
<evidence type="ECO:0000256" key="6">
    <source>
        <dbReference type="ARBA" id="ARBA00022695"/>
    </source>
</evidence>
<dbReference type="Proteomes" id="UP000515317">
    <property type="component" value="Chromosome"/>
</dbReference>
<dbReference type="Pfam" id="PF01467">
    <property type="entry name" value="CTP_transf_like"/>
    <property type="match status" value="1"/>
</dbReference>
<organism evidence="13 14">
    <name type="scientific">Terrihabitans soli</name>
    <dbReference type="NCBI Taxonomy" id="708113"/>
    <lineage>
        <taxon>Bacteria</taxon>
        <taxon>Pseudomonadati</taxon>
        <taxon>Pseudomonadota</taxon>
        <taxon>Alphaproteobacteria</taxon>
        <taxon>Hyphomicrobiales</taxon>
        <taxon>Terrihabitans</taxon>
    </lineage>
</organism>
<dbReference type="KEGG" id="tso:IZ6_01500"/>
<dbReference type="NCBIfam" id="NF000845">
    <property type="entry name" value="PRK00071.2-4"/>
    <property type="match status" value="1"/>
</dbReference>
<dbReference type="CDD" id="cd02165">
    <property type="entry name" value="NMNAT"/>
    <property type="match status" value="1"/>
</dbReference>
<dbReference type="InterPro" id="IPR014729">
    <property type="entry name" value="Rossmann-like_a/b/a_fold"/>
</dbReference>
<evidence type="ECO:0000256" key="1">
    <source>
        <dbReference type="ARBA" id="ARBA00002324"/>
    </source>
</evidence>
<comment type="function">
    <text evidence="1 11">Catalyzes the reversible adenylation of nicotinate mononucleotide (NaMN) to nicotinic acid adenine dinucleotide (NaAD).</text>
</comment>
<dbReference type="NCBIfam" id="NF000843">
    <property type="entry name" value="PRK00071.2-2"/>
    <property type="match status" value="1"/>
</dbReference>
<keyword evidence="7 11" id="KW-0547">Nucleotide-binding</keyword>
<protein>
    <recommendedName>
        <fullName evidence="11">Probable nicotinate-nucleotide adenylyltransferase</fullName>
        <ecNumber evidence="11">2.7.7.18</ecNumber>
    </recommendedName>
    <alternativeName>
        <fullName evidence="11">Deamido-NAD(+) diphosphorylase</fullName>
    </alternativeName>
    <alternativeName>
        <fullName evidence="11">Deamido-NAD(+) pyrophosphorylase</fullName>
    </alternativeName>
    <alternativeName>
        <fullName evidence="11">Nicotinate mononucleotide adenylyltransferase</fullName>
        <shortName evidence="11">NaMN adenylyltransferase</shortName>
    </alternativeName>
</protein>
<dbReference type="InterPro" id="IPR005248">
    <property type="entry name" value="NadD/NMNAT"/>
</dbReference>
<dbReference type="HAMAP" id="MF_00244">
    <property type="entry name" value="NaMN_adenylyltr"/>
    <property type="match status" value="1"/>
</dbReference>
<dbReference type="GO" id="GO:0005524">
    <property type="term" value="F:ATP binding"/>
    <property type="evidence" value="ECO:0007669"/>
    <property type="project" value="UniProtKB-KW"/>
</dbReference>
<dbReference type="GO" id="GO:0004515">
    <property type="term" value="F:nicotinate-nucleotide adenylyltransferase activity"/>
    <property type="evidence" value="ECO:0007669"/>
    <property type="project" value="UniProtKB-UniRule"/>
</dbReference>
<name>A0A6S6QNN3_9HYPH</name>
<evidence type="ECO:0000256" key="7">
    <source>
        <dbReference type="ARBA" id="ARBA00022741"/>
    </source>
</evidence>
<sequence>MIALPPHAPGMRIGLYGGSFNPPHAAHLMVSKTALRRLGLDRVWWLVTPGNPLKPRADLKPLGERLELSGKLIDDTRISATGLEAELGTHFTVDTVGALQRLCPDVRFVWLMGADNLAQFGRWRDWRTLAARVPFAVIDRPGFTHRALRGKAALALSKHRIDESDAGLLADLVPPAWTFLHGPRSSLSSTAIRAKTSRK</sequence>
<evidence type="ECO:0000313" key="13">
    <source>
        <dbReference type="EMBL" id="BCJ89415.1"/>
    </source>
</evidence>
<feature type="domain" description="Cytidyltransferase-like" evidence="12">
    <location>
        <begin position="15"/>
        <end position="194"/>
    </location>
</feature>
<comment type="catalytic activity">
    <reaction evidence="10 11">
        <text>nicotinate beta-D-ribonucleotide + ATP + H(+) = deamido-NAD(+) + diphosphate</text>
        <dbReference type="Rhea" id="RHEA:22860"/>
        <dbReference type="ChEBI" id="CHEBI:15378"/>
        <dbReference type="ChEBI" id="CHEBI:30616"/>
        <dbReference type="ChEBI" id="CHEBI:33019"/>
        <dbReference type="ChEBI" id="CHEBI:57502"/>
        <dbReference type="ChEBI" id="CHEBI:58437"/>
        <dbReference type="EC" id="2.7.7.18"/>
    </reaction>
</comment>
<accession>A0A6S6QNN3</accession>
<evidence type="ECO:0000256" key="5">
    <source>
        <dbReference type="ARBA" id="ARBA00022679"/>
    </source>
</evidence>
<dbReference type="Gene3D" id="3.40.50.620">
    <property type="entry name" value="HUPs"/>
    <property type="match status" value="1"/>
</dbReference>
<dbReference type="UniPathway" id="UPA00253">
    <property type="reaction ID" value="UER00332"/>
</dbReference>
<keyword evidence="8 11" id="KW-0067">ATP-binding</keyword>
<comment type="pathway">
    <text evidence="2 11">Cofactor biosynthesis; NAD(+) biosynthesis; deamido-NAD(+) from nicotinate D-ribonucleotide: step 1/1.</text>
</comment>
<dbReference type="EC" id="2.7.7.18" evidence="11"/>
<evidence type="ECO:0000256" key="9">
    <source>
        <dbReference type="ARBA" id="ARBA00023027"/>
    </source>
</evidence>
<evidence type="ECO:0000256" key="4">
    <source>
        <dbReference type="ARBA" id="ARBA00022642"/>
    </source>
</evidence>
<dbReference type="EMBL" id="AP023361">
    <property type="protein sequence ID" value="BCJ89415.1"/>
    <property type="molecule type" value="Genomic_DNA"/>
</dbReference>
<keyword evidence="5 11" id="KW-0808">Transferase</keyword>
<dbReference type="PANTHER" id="PTHR39321">
    <property type="entry name" value="NICOTINATE-NUCLEOTIDE ADENYLYLTRANSFERASE-RELATED"/>
    <property type="match status" value="1"/>
</dbReference>
<keyword evidence="14" id="KW-1185">Reference proteome</keyword>
<dbReference type="GO" id="GO:0009435">
    <property type="term" value="P:NAD+ biosynthetic process"/>
    <property type="evidence" value="ECO:0007669"/>
    <property type="project" value="UniProtKB-UniRule"/>
</dbReference>
<dbReference type="AlphaFoldDB" id="A0A6S6QNN3"/>
<dbReference type="PANTHER" id="PTHR39321:SF3">
    <property type="entry name" value="PHOSPHOPANTETHEINE ADENYLYLTRANSFERASE"/>
    <property type="match status" value="1"/>
</dbReference>
<evidence type="ECO:0000313" key="14">
    <source>
        <dbReference type="Proteomes" id="UP000515317"/>
    </source>
</evidence>
<evidence type="ECO:0000256" key="11">
    <source>
        <dbReference type="HAMAP-Rule" id="MF_00244"/>
    </source>
</evidence>
<keyword evidence="6 11" id="KW-0548">Nucleotidyltransferase</keyword>
<dbReference type="SUPFAM" id="SSF52374">
    <property type="entry name" value="Nucleotidylyl transferase"/>
    <property type="match status" value="1"/>
</dbReference>
<evidence type="ECO:0000256" key="2">
    <source>
        <dbReference type="ARBA" id="ARBA00005019"/>
    </source>
</evidence>
<dbReference type="InterPro" id="IPR004821">
    <property type="entry name" value="Cyt_trans-like"/>
</dbReference>